<dbReference type="Proteomes" id="UP000230069">
    <property type="component" value="Unassembled WGS sequence"/>
</dbReference>
<keyword evidence="11" id="KW-0472">Membrane</keyword>
<dbReference type="SUPFAM" id="SSF51306">
    <property type="entry name" value="LexA/Signal peptidase"/>
    <property type="match status" value="1"/>
</dbReference>
<reference evidence="14 15" key="1">
    <citation type="submission" date="2017-09" db="EMBL/GenBank/DDBJ databases">
        <title>WGS assembly of Aquilegia coerulea Goldsmith.</title>
        <authorList>
            <person name="Hodges S."/>
            <person name="Kramer E."/>
            <person name="Nordborg M."/>
            <person name="Tomkins J."/>
            <person name="Borevitz J."/>
            <person name="Derieg N."/>
            <person name="Yan J."/>
            <person name="Mihaltcheva S."/>
            <person name="Hayes R.D."/>
            <person name="Rokhsar D."/>
        </authorList>
    </citation>
    <scope>NUCLEOTIDE SEQUENCE [LARGE SCALE GENOMIC DNA]</scope>
    <source>
        <strain evidence="15">cv. Goldsmith</strain>
    </source>
</reference>
<evidence type="ECO:0000256" key="11">
    <source>
        <dbReference type="ARBA" id="ARBA00023136"/>
    </source>
</evidence>
<dbReference type="InParanoid" id="A0A2G5E9Z7"/>
<dbReference type="Pfam" id="PF10502">
    <property type="entry name" value="Peptidase_S26"/>
    <property type="match status" value="1"/>
</dbReference>
<evidence type="ECO:0000256" key="7">
    <source>
        <dbReference type="ARBA" id="ARBA00022640"/>
    </source>
</evidence>
<proteinExistence type="inferred from homology"/>
<dbReference type="InterPro" id="IPR019756">
    <property type="entry name" value="Pept_S26A_signal_pept_1_Ser-AS"/>
</dbReference>
<evidence type="ECO:0000256" key="8">
    <source>
        <dbReference type="ARBA" id="ARBA00022670"/>
    </source>
</evidence>
<dbReference type="AlphaFoldDB" id="A0A2G5E9Z7"/>
<comment type="similarity">
    <text evidence="4">Belongs to the peptidase S26 family.</text>
</comment>
<evidence type="ECO:0000256" key="1">
    <source>
        <dbReference type="ARBA" id="ARBA00000677"/>
    </source>
</evidence>
<keyword evidence="10" id="KW-0809">Transit peptide</keyword>
<keyword evidence="8" id="KW-0645">Protease</keyword>
<comment type="catalytic activity">
    <reaction evidence="1">
        <text>Cleavage of hydrophobic, N-terminal signal or leader sequences from secreted and periplasmic proteins.</text>
        <dbReference type="EC" id="3.4.21.89"/>
    </reaction>
</comment>
<dbReference type="EMBL" id="KZ305027">
    <property type="protein sequence ID" value="PIA52377.1"/>
    <property type="molecule type" value="Genomic_DNA"/>
</dbReference>
<keyword evidence="7" id="KW-0934">Plastid</keyword>
<dbReference type="PROSITE" id="PS00761">
    <property type="entry name" value="SPASE_I_3"/>
    <property type="match status" value="1"/>
</dbReference>
<sequence>MAIRSTIVQSSYLAHSIASSTGVRIGNSRLLHNCYGKSGILNPDFEFDPIARANQADFSSSDDKNWSKVLKSSYTSFASANDFDSSSNNCQSTLLVGLISLIKSSGSVSDSVCMGVLGISSSSSSSSTVLGFKRSSISSIIPGFLRKPKWLPSSTETYHDCKDEDIDKGGTAAASVLSQDCERTRKILNEMCGDSVRRTSWLSKVASFCAEDGKALFTAMTVKLLYNSYLAEPRSIPSLSMYPTLDVGDRILAEKVSYFFKKPDVADIVIFKAPQILLENGFNSGDVFIKRIVATEGDYVEVRDGKLLVNGVIQEEEYILEPLAYEMDPVLVPEGYVFVLGDNRNNSFDSHNWGPLPIKNILGRSVLRYWPPPKMSNTIYQQQAGQYMVQGS</sequence>
<dbReference type="PROSITE" id="PS00501">
    <property type="entry name" value="SPASE_I_1"/>
    <property type="match status" value="1"/>
</dbReference>
<evidence type="ECO:0000259" key="13">
    <source>
        <dbReference type="Pfam" id="PF10502"/>
    </source>
</evidence>
<dbReference type="GO" id="GO:0006465">
    <property type="term" value="P:signal peptide processing"/>
    <property type="evidence" value="ECO:0007669"/>
    <property type="project" value="InterPro"/>
</dbReference>
<protein>
    <recommendedName>
        <fullName evidence="5">signal peptidase I</fullName>
        <ecNumber evidence="5">3.4.21.89</ecNumber>
    </recommendedName>
</protein>
<evidence type="ECO:0000256" key="2">
    <source>
        <dbReference type="ARBA" id="ARBA00004229"/>
    </source>
</evidence>
<comment type="subcellular location">
    <subcellularLocation>
        <location evidence="3">Membrane</location>
    </subcellularLocation>
    <subcellularLocation>
        <location evidence="2">Plastid</location>
        <location evidence="2">Chloroplast</location>
    </subcellularLocation>
</comment>
<feature type="active site" evidence="12">
    <location>
        <position position="240"/>
    </location>
</feature>
<dbReference type="GO" id="GO:0010027">
    <property type="term" value="P:thylakoid membrane organization"/>
    <property type="evidence" value="ECO:0007669"/>
    <property type="project" value="TreeGrafter"/>
</dbReference>
<dbReference type="Gene3D" id="2.10.109.10">
    <property type="entry name" value="Umud Fragment, subunit A"/>
    <property type="match status" value="1"/>
</dbReference>
<accession>A0A2G5E9Z7</accession>
<evidence type="ECO:0000256" key="6">
    <source>
        <dbReference type="ARBA" id="ARBA00022528"/>
    </source>
</evidence>
<dbReference type="CDD" id="cd06530">
    <property type="entry name" value="S26_SPase_I"/>
    <property type="match status" value="1"/>
</dbReference>
<dbReference type="InterPro" id="IPR019758">
    <property type="entry name" value="Pept_S26A_signal_pept_1_CS"/>
</dbReference>
<evidence type="ECO:0000256" key="9">
    <source>
        <dbReference type="ARBA" id="ARBA00022801"/>
    </source>
</evidence>
<dbReference type="GO" id="GO:0009003">
    <property type="term" value="F:signal peptidase activity"/>
    <property type="evidence" value="ECO:0007669"/>
    <property type="project" value="UniProtKB-EC"/>
</dbReference>
<feature type="active site" evidence="12">
    <location>
        <position position="290"/>
    </location>
</feature>
<evidence type="ECO:0000256" key="4">
    <source>
        <dbReference type="ARBA" id="ARBA00009370"/>
    </source>
</evidence>
<dbReference type="FunFam" id="2.10.109.10:FF:000012">
    <property type="entry name" value="Peptidase/ serine-type peptidase"/>
    <property type="match status" value="1"/>
</dbReference>
<dbReference type="PRINTS" id="PR00727">
    <property type="entry name" value="LEADERPTASE"/>
</dbReference>
<dbReference type="EC" id="3.4.21.89" evidence="5"/>
<dbReference type="STRING" id="218851.A0A2G5E9Z7"/>
<dbReference type="FunCoup" id="A0A2G5E9Z7">
    <property type="interactions" value="831"/>
</dbReference>
<dbReference type="PANTHER" id="PTHR43390">
    <property type="entry name" value="SIGNAL PEPTIDASE I"/>
    <property type="match status" value="1"/>
</dbReference>
<dbReference type="InterPro" id="IPR019533">
    <property type="entry name" value="Peptidase_S26"/>
</dbReference>
<dbReference type="PANTHER" id="PTHR43390:SF2">
    <property type="entry name" value="THYLAKOIDAL PROCESSING PEPTIDASE 2, CHLOROPLASTIC-RELATED"/>
    <property type="match status" value="1"/>
</dbReference>
<dbReference type="OrthoDB" id="308440at2759"/>
<keyword evidence="6" id="KW-0150">Chloroplast</keyword>
<evidence type="ECO:0000256" key="5">
    <source>
        <dbReference type="ARBA" id="ARBA00013208"/>
    </source>
</evidence>
<evidence type="ECO:0000256" key="12">
    <source>
        <dbReference type="PIRSR" id="PIRSR600223-1"/>
    </source>
</evidence>
<organism evidence="14 15">
    <name type="scientific">Aquilegia coerulea</name>
    <name type="common">Rocky mountain columbine</name>
    <dbReference type="NCBI Taxonomy" id="218851"/>
    <lineage>
        <taxon>Eukaryota</taxon>
        <taxon>Viridiplantae</taxon>
        <taxon>Streptophyta</taxon>
        <taxon>Embryophyta</taxon>
        <taxon>Tracheophyta</taxon>
        <taxon>Spermatophyta</taxon>
        <taxon>Magnoliopsida</taxon>
        <taxon>Ranunculales</taxon>
        <taxon>Ranunculaceae</taxon>
        <taxon>Thalictroideae</taxon>
        <taxon>Aquilegia</taxon>
    </lineage>
</organism>
<dbReference type="GO" id="GO:0009535">
    <property type="term" value="C:chloroplast thylakoid membrane"/>
    <property type="evidence" value="ECO:0007669"/>
    <property type="project" value="TreeGrafter"/>
</dbReference>
<dbReference type="GO" id="GO:0004252">
    <property type="term" value="F:serine-type endopeptidase activity"/>
    <property type="evidence" value="ECO:0007669"/>
    <property type="project" value="InterPro"/>
</dbReference>
<keyword evidence="15" id="KW-1185">Reference proteome</keyword>
<keyword evidence="9" id="KW-0378">Hydrolase</keyword>
<evidence type="ECO:0000313" key="15">
    <source>
        <dbReference type="Proteomes" id="UP000230069"/>
    </source>
</evidence>
<dbReference type="NCBIfam" id="TIGR02227">
    <property type="entry name" value="sigpep_I_bact"/>
    <property type="match status" value="1"/>
</dbReference>
<dbReference type="InterPro" id="IPR036286">
    <property type="entry name" value="LexA/Signal_pep-like_sf"/>
</dbReference>
<evidence type="ECO:0000313" key="14">
    <source>
        <dbReference type="EMBL" id="PIA52377.1"/>
    </source>
</evidence>
<name>A0A2G5E9Z7_AQUCA</name>
<evidence type="ECO:0000256" key="10">
    <source>
        <dbReference type="ARBA" id="ARBA00022946"/>
    </source>
</evidence>
<dbReference type="InterPro" id="IPR000223">
    <property type="entry name" value="Pept_S26A_signal_pept_1"/>
</dbReference>
<gene>
    <name evidence="14" type="ORF">AQUCO_01000325v1</name>
</gene>
<feature type="domain" description="Peptidase S26" evidence="13">
    <location>
        <begin position="213"/>
        <end position="370"/>
    </location>
</feature>
<evidence type="ECO:0000256" key="3">
    <source>
        <dbReference type="ARBA" id="ARBA00004370"/>
    </source>
</evidence>